<feature type="non-terminal residue" evidence="1">
    <location>
        <position position="1"/>
    </location>
</feature>
<evidence type="ECO:0000313" key="1">
    <source>
        <dbReference type="EMBL" id="TDG38119.1"/>
    </source>
</evidence>
<reference evidence="1 2" key="1">
    <citation type="journal article" date="2019" name="J. Hered.">
        <title>An Improved Genome Assembly for Drosophila navojoa, the Basal Species in the mojavensis Cluster.</title>
        <authorList>
            <person name="Vanderlinde T."/>
            <person name="Dupim E.G."/>
            <person name="Nazario-Yepiz N.O."/>
            <person name="Carvalho A.B."/>
        </authorList>
    </citation>
    <scope>NUCLEOTIDE SEQUENCE [LARGE SCALE GENOMIC DNA]</scope>
    <source>
        <strain evidence="1">Navoj_Jal97</strain>
        <tissue evidence="1">Whole organism</tissue>
    </source>
</reference>
<proteinExistence type="predicted"/>
<name>A0A484ALY1_DRONA</name>
<evidence type="ECO:0000313" key="2">
    <source>
        <dbReference type="Proteomes" id="UP000295192"/>
    </source>
</evidence>
<dbReference type="AlphaFoldDB" id="A0A484ALY1"/>
<gene>
    <name evidence="1" type="ORF">AWZ03_015459</name>
</gene>
<protein>
    <submittedName>
        <fullName evidence="1">Uncharacterized protein</fullName>
    </submittedName>
</protein>
<dbReference type="EMBL" id="LSRL02011407">
    <property type="protein sequence ID" value="TDG38119.1"/>
    <property type="molecule type" value="Genomic_DNA"/>
</dbReference>
<dbReference type="Proteomes" id="UP000295192">
    <property type="component" value="Unassembled WGS sequence"/>
</dbReference>
<sequence length="102" mass="11819">ILSGHGCFRSYLKLFGHDETDERFSCGRDLVEDANHILFECGRFLKERRCMEEALGRSIRAVNMVNVEDANHVLFKCGRFLEERRCLEEHWAAPLERSTGST</sequence>
<comment type="caution">
    <text evidence="1">The sequence shown here is derived from an EMBL/GenBank/DDBJ whole genome shotgun (WGS) entry which is preliminary data.</text>
</comment>
<organism evidence="1 2">
    <name type="scientific">Drosophila navojoa</name>
    <name type="common">Fruit fly</name>
    <dbReference type="NCBI Taxonomy" id="7232"/>
    <lineage>
        <taxon>Eukaryota</taxon>
        <taxon>Metazoa</taxon>
        <taxon>Ecdysozoa</taxon>
        <taxon>Arthropoda</taxon>
        <taxon>Hexapoda</taxon>
        <taxon>Insecta</taxon>
        <taxon>Pterygota</taxon>
        <taxon>Neoptera</taxon>
        <taxon>Endopterygota</taxon>
        <taxon>Diptera</taxon>
        <taxon>Brachycera</taxon>
        <taxon>Muscomorpha</taxon>
        <taxon>Ephydroidea</taxon>
        <taxon>Drosophilidae</taxon>
        <taxon>Drosophila</taxon>
    </lineage>
</organism>
<accession>A0A484ALY1</accession>
<keyword evidence="2" id="KW-1185">Reference proteome</keyword>